<evidence type="ECO:0000313" key="2">
    <source>
        <dbReference type="EMBL" id="KAH6649127.1"/>
    </source>
</evidence>
<accession>A0A9P8UFQ4</accession>
<gene>
    <name evidence="2" type="ORF">BKA67DRAFT_576855</name>
</gene>
<evidence type="ECO:0000313" key="3">
    <source>
        <dbReference type="Proteomes" id="UP000758603"/>
    </source>
</evidence>
<feature type="region of interest" description="Disordered" evidence="1">
    <location>
        <begin position="239"/>
        <end position="263"/>
    </location>
</feature>
<name>A0A9P8UFQ4_9PEZI</name>
<dbReference type="GeneID" id="70132490"/>
<dbReference type="RefSeq" id="XP_045955634.1">
    <property type="nucleotide sequence ID" value="XM_046103598.1"/>
</dbReference>
<protein>
    <submittedName>
        <fullName evidence="2">Uncharacterized protein</fullName>
    </submittedName>
</protein>
<reference evidence="2" key="1">
    <citation type="journal article" date="2021" name="Nat. Commun.">
        <title>Genetic determinants of endophytism in the Arabidopsis root mycobiome.</title>
        <authorList>
            <person name="Mesny F."/>
            <person name="Miyauchi S."/>
            <person name="Thiergart T."/>
            <person name="Pickel B."/>
            <person name="Atanasova L."/>
            <person name="Karlsson M."/>
            <person name="Huettel B."/>
            <person name="Barry K.W."/>
            <person name="Haridas S."/>
            <person name="Chen C."/>
            <person name="Bauer D."/>
            <person name="Andreopoulos W."/>
            <person name="Pangilinan J."/>
            <person name="LaButti K."/>
            <person name="Riley R."/>
            <person name="Lipzen A."/>
            <person name="Clum A."/>
            <person name="Drula E."/>
            <person name="Henrissat B."/>
            <person name="Kohler A."/>
            <person name="Grigoriev I.V."/>
            <person name="Martin F.M."/>
            <person name="Hacquard S."/>
        </authorList>
    </citation>
    <scope>NUCLEOTIDE SEQUENCE</scope>
    <source>
        <strain evidence="2">MPI-SDFR-AT-0073</strain>
    </source>
</reference>
<keyword evidence="3" id="KW-1185">Reference proteome</keyword>
<comment type="caution">
    <text evidence="2">The sequence shown here is derived from an EMBL/GenBank/DDBJ whole genome shotgun (WGS) entry which is preliminary data.</text>
</comment>
<organism evidence="2 3">
    <name type="scientific">Truncatella angustata</name>
    <dbReference type="NCBI Taxonomy" id="152316"/>
    <lineage>
        <taxon>Eukaryota</taxon>
        <taxon>Fungi</taxon>
        <taxon>Dikarya</taxon>
        <taxon>Ascomycota</taxon>
        <taxon>Pezizomycotina</taxon>
        <taxon>Sordariomycetes</taxon>
        <taxon>Xylariomycetidae</taxon>
        <taxon>Amphisphaeriales</taxon>
        <taxon>Sporocadaceae</taxon>
        <taxon>Truncatella</taxon>
    </lineage>
</organism>
<dbReference type="OrthoDB" id="5410365at2759"/>
<dbReference type="AlphaFoldDB" id="A0A9P8UFQ4"/>
<dbReference type="EMBL" id="JAGPXC010000007">
    <property type="protein sequence ID" value="KAH6649127.1"/>
    <property type="molecule type" value="Genomic_DNA"/>
</dbReference>
<sequence>MTGREKFLLLDAKNFIPSTQQKVLLGRICDNVNQPWSNYVPEDPSPFYSKSAEPFHIEAQDASLFLERATDSATRVQLDKLLGAERTKARTSTASWHGQIVRIFSLPQEKQVLRNILAIRENLSQAEEWLNDNVNLYMITGFISVVNVTCQGLDASSSSGAFNICLTEAMEAALVAAGIGPLDLPSLEAKWKRSNKALAGWRATHAGEHIIAVRSRQLDRTWKFLSKLVKGQIKLRGGENAPGDGMFGHGQDPSDEEEEEWEDRIVNGLEDSYKNDIVFSPPGSEPAFQAGDGNAMISLA</sequence>
<evidence type="ECO:0000256" key="1">
    <source>
        <dbReference type="SAM" id="MobiDB-lite"/>
    </source>
</evidence>
<proteinExistence type="predicted"/>
<dbReference type="Proteomes" id="UP000758603">
    <property type="component" value="Unassembled WGS sequence"/>
</dbReference>
<feature type="compositionally biased region" description="Acidic residues" evidence="1">
    <location>
        <begin position="253"/>
        <end position="262"/>
    </location>
</feature>